<dbReference type="Ensembl" id="ENSLOCT00000017351.1">
    <property type="protein sequence ID" value="ENSLOCP00000017320.1"/>
    <property type="gene ID" value="ENSLOCG00000014051.1"/>
</dbReference>
<dbReference type="UniPathway" id="UPA00378"/>
<evidence type="ECO:0000256" key="1">
    <source>
        <dbReference type="ARBA" id="ARBA00004477"/>
    </source>
</evidence>
<reference evidence="23" key="1">
    <citation type="submission" date="2011-12" db="EMBL/GenBank/DDBJ databases">
        <title>The Draft Genome of Lepisosteus oculatus.</title>
        <authorList>
            <consortium name="The Broad Institute Genome Assembly &amp; Analysis Group"/>
            <consortium name="Computational R&amp;D Group"/>
            <consortium name="and Sequencing Platform"/>
            <person name="Di Palma F."/>
            <person name="Alfoldi J."/>
            <person name="Johnson J."/>
            <person name="Berlin A."/>
            <person name="Gnerre S."/>
            <person name="Jaffe D."/>
            <person name="MacCallum I."/>
            <person name="Young S."/>
            <person name="Walker B.J."/>
            <person name="Lander E.S."/>
            <person name="Lindblad-Toh K."/>
        </authorList>
    </citation>
    <scope>NUCLEOTIDE SEQUENCE [LARGE SCALE GENOMIC DNA]</scope>
</reference>
<evidence type="ECO:0000256" key="13">
    <source>
        <dbReference type="ARBA" id="ARBA00046320"/>
    </source>
</evidence>
<dbReference type="EC" id="1.3.1.22" evidence="3 19"/>
<accession>W5N9L1</accession>
<dbReference type="Pfam" id="PF02544">
    <property type="entry name" value="Steroid_dh"/>
    <property type="match status" value="1"/>
</dbReference>
<dbReference type="GO" id="GO:0016095">
    <property type="term" value="P:polyprenol catabolic process"/>
    <property type="evidence" value="ECO:0007669"/>
    <property type="project" value="UniProtKB-UniRule"/>
</dbReference>
<keyword evidence="9 19" id="KW-0560">Oxidoreductase</keyword>
<dbReference type="GO" id="GO:0005789">
    <property type="term" value="C:endoplasmic reticulum membrane"/>
    <property type="evidence" value="ECO:0007669"/>
    <property type="project" value="UniProtKB-SubCell"/>
</dbReference>
<keyword evidence="7 19" id="KW-0521">NADP</keyword>
<dbReference type="eggNOG" id="KOG1640">
    <property type="taxonomic scope" value="Eukaryota"/>
</dbReference>
<evidence type="ECO:0000256" key="3">
    <source>
        <dbReference type="ARBA" id="ARBA00012049"/>
    </source>
</evidence>
<dbReference type="PROSITE" id="PS50244">
    <property type="entry name" value="S5A_REDUCTASE"/>
    <property type="match status" value="1"/>
</dbReference>
<evidence type="ECO:0000256" key="5">
    <source>
        <dbReference type="ARBA" id="ARBA00022692"/>
    </source>
</evidence>
<proteinExistence type="inferred from homology"/>
<evidence type="ECO:0000256" key="20">
    <source>
        <dbReference type="SAM" id="SignalP"/>
    </source>
</evidence>
<dbReference type="InterPro" id="IPR039698">
    <property type="entry name" value="Dfg10/SRD5A3"/>
</dbReference>
<evidence type="ECO:0000256" key="19">
    <source>
        <dbReference type="RuleBase" id="RU367081"/>
    </source>
</evidence>
<dbReference type="EMBL" id="AHAT01002233">
    <property type="status" value="NOT_ANNOTATED_CDS"/>
    <property type="molecule type" value="Genomic_DNA"/>
</dbReference>
<dbReference type="InParanoid" id="W5N9L1"/>
<comment type="catalytic activity">
    <reaction evidence="16">
        <text>a 3-oxo-5alpha-steroid + NADP(+) = a 3-oxo-Delta(4)-steroid + NADPH + H(+)</text>
        <dbReference type="Rhea" id="RHEA:54384"/>
        <dbReference type="ChEBI" id="CHEBI:13601"/>
        <dbReference type="ChEBI" id="CHEBI:15378"/>
        <dbReference type="ChEBI" id="CHEBI:47909"/>
        <dbReference type="ChEBI" id="CHEBI:57783"/>
        <dbReference type="ChEBI" id="CHEBI:58349"/>
        <dbReference type="EC" id="1.3.1.22"/>
    </reaction>
    <physiologicalReaction direction="right-to-left" evidence="16">
        <dbReference type="Rhea" id="RHEA:54386"/>
    </physiologicalReaction>
</comment>
<keyword evidence="6 19" id="KW-0256">Endoplasmic reticulum</keyword>
<dbReference type="Proteomes" id="UP000018468">
    <property type="component" value="Linkage group LG4"/>
</dbReference>
<dbReference type="STRING" id="7918.ENSLOCP00000017320"/>
<keyword evidence="5 19" id="KW-0812">Transmembrane</keyword>
<comment type="pathway">
    <text evidence="2 19">Protein modification; protein glycosylation.</text>
</comment>
<comment type="catalytic activity">
    <reaction evidence="15">
        <text>androst-4-ene-3,17-dione + NADPH + H(+) = 5alpha-androstan-3,17-dione + NADP(+)</text>
        <dbReference type="Rhea" id="RHEA:50816"/>
        <dbReference type="ChEBI" id="CHEBI:15378"/>
        <dbReference type="ChEBI" id="CHEBI:15994"/>
        <dbReference type="ChEBI" id="CHEBI:16422"/>
        <dbReference type="ChEBI" id="CHEBI:57783"/>
        <dbReference type="ChEBI" id="CHEBI:58349"/>
    </reaction>
    <physiologicalReaction direction="right-to-left" evidence="15">
        <dbReference type="Rhea" id="RHEA:50818"/>
    </physiologicalReaction>
</comment>
<evidence type="ECO:0000256" key="8">
    <source>
        <dbReference type="ARBA" id="ARBA00022989"/>
    </source>
</evidence>
<protein>
    <recommendedName>
        <fullName evidence="14 19">Polyprenal reductase</fullName>
        <ecNumber evidence="3 19">1.3.1.22</ecNumber>
        <ecNumber evidence="4 19">1.3.1.94</ecNumber>
    </recommendedName>
</protein>
<reference evidence="22" key="2">
    <citation type="submission" date="2025-08" db="UniProtKB">
        <authorList>
            <consortium name="Ensembl"/>
        </authorList>
    </citation>
    <scope>IDENTIFICATION</scope>
</reference>
<feature type="domain" description="3-oxo-5-alpha-steroid 4-dehydrogenase C-terminal" evidence="21">
    <location>
        <begin position="193"/>
        <end position="311"/>
    </location>
</feature>
<feature type="chain" id="PRO_5004869451" description="Polyprenal reductase" evidence="20">
    <location>
        <begin position="30"/>
        <end position="311"/>
    </location>
</feature>
<dbReference type="EC" id="1.3.1.94" evidence="4 19"/>
<evidence type="ECO:0000256" key="17">
    <source>
        <dbReference type="ARBA" id="ARBA00049397"/>
    </source>
</evidence>
<feature type="transmembrane region" description="Helical" evidence="19">
    <location>
        <begin position="249"/>
        <end position="267"/>
    </location>
</feature>
<evidence type="ECO:0000256" key="2">
    <source>
        <dbReference type="ARBA" id="ARBA00004922"/>
    </source>
</evidence>
<comment type="similarity">
    <text evidence="13 19">Belongs to the steroid 5-alpha reductase family. Polyprenal reductase subfamily.</text>
</comment>
<evidence type="ECO:0000256" key="18">
    <source>
        <dbReference type="ARBA" id="ARBA00049427"/>
    </source>
</evidence>
<dbReference type="AlphaFoldDB" id="W5N9L1"/>
<evidence type="ECO:0000256" key="15">
    <source>
        <dbReference type="ARBA" id="ARBA00048095"/>
    </source>
</evidence>
<dbReference type="PANTHER" id="PTHR14624:SF0">
    <property type="entry name" value="POLYPRENOL REDUCTASE"/>
    <property type="match status" value="1"/>
</dbReference>
<dbReference type="GO" id="GO:0005783">
    <property type="term" value="C:endoplasmic reticulum"/>
    <property type="evidence" value="ECO:0000318"/>
    <property type="project" value="GO_Central"/>
</dbReference>
<evidence type="ECO:0000256" key="4">
    <source>
        <dbReference type="ARBA" id="ARBA00012522"/>
    </source>
</evidence>
<dbReference type="FunCoup" id="W5N9L1">
    <property type="interactions" value="598"/>
</dbReference>
<evidence type="ECO:0000256" key="14">
    <source>
        <dbReference type="ARBA" id="ARBA00047186"/>
    </source>
</evidence>
<comment type="catalytic activity">
    <reaction evidence="17">
        <text>17beta-hydroxy-5alpha-androstan-3-one + NADP(+) = testosterone + NADPH + H(+)</text>
        <dbReference type="Rhea" id="RHEA:50820"/>
        <dbReference type="ChEBI" id="CHEBI:15378"/>
        <dbReference type="ChEBI" id="CHEBI:16330"/>
        <dbReference type="ChEBI" id="CHEBI:17347"/>
        <dbReference type="ChEBI" id="CHEBI:57783"/>
        <dbReference type="ChEBI" id="CHEBI:58349"/>
        <dbReference type="EC" id="1.3.1.22"/>
    </reaction>
    <physiologicalReaction direction="right-to-left" evidence="17">
        <dbReference type="Rhea" id="RHEA:50822"/>
    </physiologicalReaction>
</comment>
<feature type="signal peptide" evidence="20">
    <location>
        <begin position="1"/>
        <end position="29"/>
    </location>
</feature>
<keyword evidence="8 19" id="KW-1133">Transmembrane helix</keyword>
<keyword evidence="23" id="KW-1185">Reference proteome</keyword>
<keyword evidence="20" id="KW-0732">Signal</keyword>
<evidence type="ECO:0000256" key="10">
    <source>
        <dbReference type="ARBA" id="ARBA00023098"/>
    </source>
</evidence>
<organism evidence="22 23">
    <name type="scientific">Lepisosteus oculatus</name>
    <name type="common">Spotted gar</name>
    <dbReference type="NCBI Taxonomy" id="7918"/>
    <lineage>
        <taxon>Eukaryota</taxon>
        <taxon>Metazoa</taxon>
        <taxon>Chordata</taxon>
        <taxon>Craniata</taxon>
        <taxon>Vertebrata</taxon>
        <taxon>Euteleostomi</taxon>
        <taxon>Actinopterygii</taxon>
        <taxon>Neopterygii</taxon>
        <taxon>Holostei</taxon>
        <taxon>Semionotiformes</taxon>
        <taxon>Lepisosteidae</taxon>
        <taxon>Lepisosteus</taxon>
    </lineage>
</organism>
<evidence type="ECO:0000313" key="22">
    <source>
        <dbReference type="Ensembl" id="ENSLOCP00000017320.1"/>
    </source>
</evidence>
<evidence type="ECO:0000256" key="11">
    <source>
        <dbReference type="ARBA" id="ARBA00023136"/>
    </source>
</evidence>
<evidence type="ECO:0000259" key="21">
    <source>
        <dbReference type="Pfam" id="PF02544"/>
    </source>
</evidence>
<evidence type="ECO:0000256" key="9">
    <source>
        <dbReference type="ARBA" id="ARBA00023002"/>
    </source>
</evidence>
<dbReference type="Bgee" id="ENSLOCG00000014051">
    <property type="expression patterns" value="Expressed in pharyngeal gill and 13 other cell types or tissues"/>
</dbReference>
<keyword evidence="10" id="KW-0443">Lipid metabolism</keyword>
<comment type="subcellular location">
    <subcellularLocation>
        <location evidence="1">Endoplasmic reticulum membrane</location>
        <topology evidence="1">Multi-pass membrane protein</topology>
    </subcellularLocation>
</comment>
<dbReference type="InterPro" id="IPR001104">
    <property type="entry name" value="3-oxo-5_a-steroid_4-DH_C"/>
</dbReference>
<evidence type="ECO:0000256" key="7">
    <source>
        <dbReference type="ARBA" id="ARBA00022857"/>
    </source>
</evidence>
<dbReference type="GO" id="GO:0006488">
    <property type="term" value="P:dolichol-linked oligosaccharide biosynthetic process"/>
    <property type="evidence" value="ECO:0007669"/>
    <property type="project" value="UniProtKB-UniRule"/>
</dbReference>
<dbReference type="GO" id="GO:0160198">
    <property type="term" value="F:polyprenal reductase activity"/>
    <property type="evidence" value="ECO:0007669"/>
    <property type="project" value="UniProtKB-EC"/>
</dbReference>
<dbReference type="GO" id="GO:0102389">
    <property type="term" value="F:polyprenol reductase activity"/>
    <property type="evidence" value="ECO:0000318"/>
    <property type="project" value="GO_Central"/>
</dbReference>
<evidence type="ECO:0000256" key="16">
    <source>
        <dbReference type="ARBA" id="ARBA00048765"/>
    </source>
</evidence>
<evidence type="ECO:0000256" key="6">
    <source>
        <dbReference type="ARBA" id="ARBA00022824"/>
    </source>
</evidence>
<comment type="catalytic activity">
    <reaction evidence="18 19">
        <text>a di-trans,poly-cis-dolichal + NADP(+) = a di-trans,poly-cis-polyprenal + NADPH + H(+)</text>
        <dbReference type="Rhea" id="RHEA:80727"/>
        <dbReference type="Rhea" id="RHEA-COMP:19536"/>
        <dbReference type="Rhea" id="RHEA-COMP:19537"/>
        <dbReference type="ChEBI" id="CHEBI:15378"/>
        <dbReference type="ChEBI" id="CHEBI:57783"/>
        <dbReference type="ChEBI" id="CHEBI:58349"/>
        <dbReference type="ChEBI" id="CHEBI:231623"/>
        <dbReference type="ChEBI" id="CHEBI:231637"/>
        <dbReference type="EC" id="1.3.1.94"/>
    </reaction>
    <physiologicalReaction direction="right-to-left" evidence="18 19">
        <dbReference type="Rhea" id="RHEA:80729"/>
    </physiologicalReaction>
</comment>
<dbReference type="GO" id="GO:0047751">
    <property type="term" value="F:3-oxo-5-alpha-steroid 4-dehydrogenase (NADP+) activity"/>
    <property type="evidence" value="ECO:0007669"/>
    <property type="project" value="UniProtKB-UniRule"/>
</dbReference>
<dbReference type="PANTHER" id="PTHR14624">
    <property type="entry name" value="DFG10 PROTEIN"/>
    <property type="match status" value="1"/>
</dbReference>
<dbReference type="OMA" id="RFYETNF"/>
<dbReference type="GeneTree" id="ENSGT00500000044920"/>
<dbReference type="FunFam" id="1.20.120.1630:FF:000021">
    <property type="entry name" value="Polyprenol reductase 1"/>
    <property type="match status" value="1"/>
</dbReference>
<reference evidence="22" key="3">
    <citation type="submission" date="2025-09" db="UniProtKB">
        <authorList>
            <consortium name="Ensembl"/>
        </authorList>
    </citation>
    <scope>IDENTIFICATION</scope>
</reference>
<feature type="transmembrane region" description="Helical" evidence="19">
    <location>
        <begin position="72"/>
        <end position="92"/>
    </location>
</feature>
<evidence type="ECO:0000313" key="23">
    <source>
        <dbReference type="Proteomes" id="UP000018468"/>
    </source>
</evidence>
<evidence type="ECO:0000256" key="12">
    <source>
        <dbReference type="ARBA" id="ARBA00045898"/>
    </source>
</evidence>
<sequence length="311" mass="35574">QWFRMNPIDCIWLLLSLCFFFAFCIHVCAHSSDKYGGSWVYVLFQDFIRYGKTKTTLQRSDLLRYFDVPKRWFFHFYAVSVIWNSLLLTICLQKTLLGKQFPGWLESTLSFLNGGTATPGTGEQFSLLLVQVLLCAHSLRRLLECLFVSVFSNGVIHLAQYGFGLGYYILLGLTVLCTNIHTEHEGGVLAQVRWNHFAGVGLFVWASVHQHRCHVILANLRKGRSGEVLTLAHCVPHGDWFRLVSCPHYFAELLIYVSYCVALGGGAPTWWLVVLYVFCCQALEAVLCHQFYLAKFDSYPKHRKAFIPLVL</sequence>
<name>W5N9L1_LEPOC</name>
<dbReference type="HOGENOM" id="CLU_044409_2_1_1"/>
<comment type="caution">
    <text evidence="19">Lacks conserved residue(s) required for the propagation of feature annotation.</text>
</comment>
<comment type="function">
    <text evidence="12">Plays a key role in early steps of protein N-linked glycosylation by being involved in the conversion of polyprenol into dolichol. Acts as a polyprenal reductase that mediates the reduction of polyprenal into dolichal in a NADP-dependent mechanism. Dolichols are required for the synthesis of dolichol-linked monosaccharides and the oligosaccharide precursor used for N-glycosylation. Also able to convert testosterone (T) into 5-alpha-dihydrotestosterone (DHT).</text>
</comment>
<keyword evidence="11 19" id="KW-0472">Membrane</keyword>